<dbReference type="EMBL" id="NUHO01000238">
    <property type="protein sequence ID" value="PGM87566.1"/>
    <property type="molecule type" value="Genomic_DNA"/>
</dbReference>
<dbReference type="RefSeq" id="WP_098779803.1">
    <property type="nucleotide sequence ID" value="NZ_NUHO01000238.1"/>
</dbReference>
<dbReference type="Proteomes" id="UP000222054">
    <property type="component" value="Unassembled WGS sequence"/>
</dbReference>
<protein>
    <submittedName>
        <fullName evidence="1">Uncharacterized protein</fullName>
    </submittedName>
</protein>
<comment type="caution">
    <text evidence="1">The sequence shown here is derived from an EMBL/GenBank/DDBJ whole genome shotgun (WGS) entry which is preliminary data.</text>
</comment>
<evidence type="ECO:0000313" key="1">
    <source>
        <dbReference type="EMBL" id="PGM87566.1"/>
    </source>
</evidence>
<dbReference type="AlphaFoldDB" id="A0A2B9DJA5"/>
<reference evidence="1 2" key="1">
    <citation type="submission" date="2017-09" db="EMBL/GenBank/DDBJ databases">
        <title>Large-scale bioinformatics analysis of Bacillus genomes uncovers conserved roles of natural products in bacterial physiology.</title>
        <authorList>
            <consortium name="Agbiome Team Llc"/>
            <person name="Bleich R.M."/>
            <person name="Grubbs K.J."/>
            <person name="Santa Maria K.C."/>
            <person name="Allen S.E."/>
            <person name="Farag S."/>
            <person name="Shank E.A."/>
            <person name="Bowers A."/>
        </authorList>
    </citation>
    <scope>NUCLEOTIDE SEQUENCE [LARGE SCALE GENOMIC DNA]</scope>
    <source>
        <strain evidence="1 2">AFS053130</strain>
    </source>
</reference>
<organism evidence="1 2">
    <name type="scientific">Bacillus cereus</name>
    <dbReference type="NCBI Taxonomy" id="1396"/>
    <lineage>
        <taxon>Bacteria</taxon>
        <taxon>Bacillati</taxon>
        <taxon>Bacillota</taxon>
        <taxon>Bacilli</taxon>
        <taxon>Bacillales</taxon>
        <taxon>Bacillaceae</taxon>
        <taxon>Bacillus</taxon>
        <taxon>Bacillus cereus group</taxon>
    </lineage>
</organism>
<evidence type="ECO:0000313" key="2">
    <source>
        <dbReference type="Proteomes" id="UP000222054"/>
    </source>
</evidence>
<sequence>MFNNREMIEKSKIIMAYSDLFQTNKRKKEDIISIIKSLGLKKSLILVSQFSTMDYKQSMILKNEYLRSFNKYISAEKLKEAKSQYIFSPQSLLNLYKWLLSYGELNDEALTPIEGKDILQLLHLELITADYLDEKDLNLSTYLLQNLFFSKKRDMGNDILRAFYIYTELSKKEELYDKNEFVDFNTEFEKRYGYTIKEYLAVCFGLYTTMKKDKIELSISWANEIDNYFSNSLLKDVAPKIIDDLMTDISSLCTWSKKTIDNQWDYSAFLNRPLLEVEKGKFIAFNKDGLENAIYMGLFHKIRECYPKEDTKFISFLGRPFEKYVEILVEKSISQAKIPYQLIPEFVYEKNGNKRSSDLYIKEGNNLIIIEVKNAKPTVKTTYQGDEESINRDLQKLFISPLLQEDKAYKAILNSNFREVFDGVTNIYIITLNNENIPPVWSLYDKVYKEVDGKLHPNVRGFFNFSIDEFEVFCNLITRRRPIFRVLNHLVSLKNISPLIDMLRSSSLPVKRTEWLNLQLKESLSQIINMNFKMKDGKGL</sequence>
<accession>A0A2B9DJA5</accession>
<proteinExistence type="predicted"/>
<gene>
    <name evidence="1" type="ORF">CN958_29720</name>
</gene>
<name>A0A2B9DJA5_BACCE</name>